<feature type="domain" description="PI3K/PI4K catalytic" evidence="14">
    <location>
        <begin position="3530"/>
        <end position="3856"/>
    </location>
</feature>
<proteinExistence type="predicted"/>
<dbReference type="Gene3D" id="1.25.10.10">
    <property type="entry name" value="Leucine-rich Repeat Variant"/>
    <property type="match status" value="1"/>
</dbReference>
<gene>
    <name evidence="17" type="ORF">HDU87_005028</name>
</gene>
<evidence type="ECO:0000256" key="3">
    <source>
        <dbReference type="ARBA" id="ARBA00022527"/>
    </source>
</evidence>
<dbReference type="InterPro" id="IPR036940">
    <property type="entry name" value="PI3/4_kinase_cat_sf"/>
</dbReference>
<dbReference type="Pfam" id="PF20502">
    <property type="entry name" value="DNAPKcs_CC1-2"/>
    <property type="match status" value="2"/>
</dbReference>
<evidence type="ECO:0000256" key="4">
    <source>
        <dbReference type="ARBA" id="ARBA00022679"/>
    </source>
</evidence>
<dbReference type="EMBL" id="JADGJQ010000004">
    <property type="protein sequence ID" value="KAJ3184182.1"/>
    <property type="molecule type" value="Genomic_DNA"/>
</dbReference>
<dbReference type="PANTHER" id="PTHR11139">
    <property type="entry name" value="ATAXIA TELANGIECTASIA MUTATED ATM -RELATED"/>
    <property type="match status" value="1"/>
</dbReference>
<dbReference type="Gene3D" id="1.10.1070.11">
    <property type="entry name" value="Phosphatidylinositol 3-/4-kinase, catalytic domain"/>
    <property type="match status" value="1"/>
</dbReference>
<dbReference type="SMART" id="SM01343">
    <property type="entry name" value="FATC"/>
    <property type="match status" value="1"/>
</dbReference>
<dbReference type="SUPFAM" id="SSF56112">
    <property type="entry name" value="Protein kinase-like (PK-like)"/>
    <property type="match status" value="1"/>
</dbReference>
<dbReference type="InterPro" id="IPR016024">
    <property type="entry name" value="ARM-type_fold"/>
</dbReference>
<dbReference type="SUPFAM" id="SSF48371">
    <property type="entry name" value="ARM repeat"/>
    <property type="match status" value="2"/>
</dbReference>
<sequence>MALENLRESLRQLNRALVAPGRHNPTKDLAEDVENALRSLPDANASFASGLMFDKDIGILSFLRATRGNSDHDEAKRVLCVALAAALLQHPECFKARTREIQTVCQDTFKNAKWYRLKEASLAPLLVLVDPRTRSSDPDQLDILKLFANYFQVYMQQQSKLASSVKSEILKLLSLMCRFHWDTIHTASSGYPKQLCSIIMQGIGTLWDAKGPDFRLAERALSGINDLMFCPIDTDVEATFGHVKKILTMLNPTVDFKITRYAVPCAGLQLLIDHADKFSAFIMGPSSDSTRVMCQELWEDVSGACFSPNSDLEKFGYRAADSLLKTVASALCGKGAPENATALFWWFMNRLSTLMSKDAGSVYKPVSLAVRGYGFLAPACVKLAGNEQFLQMLRALIKRSSQLLISDPQNREQSVFVPSFLEAFAYMAPYAANDSEFVAAVVELGKCMLLRFPFMHSAYQGLSAAALRNLLRALYDSGPAGTAIWSSLSYEAVLLTSICRGPSDLDASDEFAFEDYINFWAQIFRPVTHERSLAKATREFDDMLYDATIRAALQLVQNLDLSFKEAETSSGAEGGDDGALTANNPVDLSVLLTFARFLDRFLTNTRPERFTRWMYIMGSAWIELSLRNPNISTFLDLFSCVLKLAESLSFFKNAFRAESKGMREPTEDELTDKASSAQRSAYLLFARFIKNLAVQSHALKDDMMAACLRVLLVSPVDLLCVRDVINPICMAIRLGLSFPPLADAAIEALERWIVEFPHSVLLPAYRQTLPLLLDYLTTDAQEVQQATQTPSKLLKLGQRFRMQNVAMIRNRITAAASTASADPGLQLKMIRSRIVMLLGRIGGDNRLMLEGNNNEEQQIIAWDTEKRLAFEIPFKEINCQLYLDDILPRVVELAENSPDRQTKVAAAELLHGCVVLMIGRSAKTLSNTGRNTDVKKSPFHKLYKNVFPALLRLGADLDRVTRELFSSLVFQIIHWLTKNSRAENPETMAMLNACLDAISAPIGGLRNFAGDCVREFVIWSIKHTSVKDQESNPVNVKSLLKRLYRLLVHANVHKRMGGSMAFGKIYRVIREETSLVDQFSFEIIYYLLMGLRLAENDNPAFGTQSAMPSVISHWIKIVKNKADTFRRASSARRPFPGLKTATLDGLVEWVFDEISRPEIAYAQNMMLFFIELAPAVSSPREWVNRRIAEDPLFFLTKVFEKNGFQTIPTEIEFREKKAQQWSSQLVTTLNAYTFLLDARIVDTKYVLTQKSAVTVAASFFVENYAKCDDHEFSEDPNERLQANQCRSLALSKILGFVDSVLRREPKAAESLYLWSPRFFEVIALCIFKPRSVGFSMESEDVKQALPERMETLLKIMNHNLQPKWKELLIRSMNDVYSSSEANLTNFNAQDSRLYAALTQTVRGLRQVQKAGLMVAMSAMRHTDIAADAFAIVNALSQQKDPATKVTVGELLRLCLDEASSRDKCMQELLGFGKEGSTEEAARFYQQHQGYITAWCAEHFDNTAKLLAQYSFDRISYQLFLGIVEMMILSRTTNKRLAKSFMSELVKNHEMVKTLAASFSWSDVLGLWKTILRLDPKILAHQKGTAFAKVFSDVFLRLLDPGTPLATVNQVLGILPEFLSAQDHVDEIEKRLQETIINHFPLNPTAKEVQDKSGPYADYAAAMEHLLKALEITGSANLTRCLVTHVCRMQDHPYAPAFGHSVRAAVKRLLPSDLTAIVTVLFQYFKDSSFPMYIRRNVVQHALRPLLSEAPKSVVREALASNIATIMETIADPLGPRIKDRLLEKTAAFELVDLCYTRLDVDDVHSTTGAVVLAYTKGKLATGKELSAEVMRLGNQAKNENVGHEDDEVARVRLSYHQAAYNAVAAAVLLTQSNQLAKFCNGFLFKESLQHWNNIIDLKANMSEILGSAADPQAKFEPVSRQHLSKQYLTESSLSQTSSMTLAAEGPAEGPAIEASLNDAITQDEAAASPTNQSQEALVWGEHPCIARIVIVVQRLSQNGAAADNTWIKALHSKMIDPDSALNVRLFVACIVLNVPDAFRSSAQDWWRPMAMLLPEYCDQSQTIDNFCRRLLLVLLQWAGWRTQSSDSNGSEMEGNRASFKPAENADSIGVFSVVTESLVRHALSRGSQSGSPGLAEVKRNLDMVGAVIETWPKLATPPTNHIYRLITGSTATEILAGMYASALFIGNRLSPYYQQGLENVVTQAQFWSRILGLLKHTTRKVYVSAAEVLGRWLALATENSPENAAELLDELRKKLSGIGGVHGSVAEQERFVRILASLGIAYSDVVKDFARELLSILPQLANDVRRRCLYAICSCAPEIPDLFEELRGKGLLGLIQHNDDAARKLVLVILYNLAPKLRSDQVEVFLPTIISIFPQSTSEQCRQAFYSLLREIYDHMGENEPVGKQVRTAILGGLSDVSRDIRQGVLAYLQQHNQFANTTIFDKLRILLEFYQPQLETSYLHFTTAFLLSAAKESPQYSAPLFDSGLPDAKFVDTTIDCSWGAAGSYAATQNSAAHASVSRSQRTSSFQNLRATQQLQWSLTQDLKPAQARDIFSLAESEVTSGLNEIGGGQGFGPERPIARRGSLSDSVDQRRHFAMQTERRLRIKRSEELAEKTAHAHTVTLARNYRAGELPDIEIQRKGLIDPLQDLARRDPDVAQHLLSALVASIYDRADDSTALTGEQPSAFKLGVEKGLQTIMRSSVICLPAVMKAVMRAIYETSVTGCDPQAIFYASTRSSNSQMGILLLEKCVSAPRAPSSKRARTSRSGDLGRNAEAWLQLARSYKSVADTDTYRAIVEHRISTISSVKDAISAETSMNFEKALIKYQESLEIEGDKISKSERDICHDGQGECLDNLGLYDEMAVLVMQDIDNDTSKLWDESFQDPYLKLFFRAYLRLWKGYTEGGIFIPWEGPSPLSTFARAALEDPKKRQILETVHTTNMCLLKLADGDVHRSRDYCQLAIDEFLMSFGSIHPAAREARLSKLSTLQLLVEVKQFADLYANNGPTALISRADSVLKGWHTRPSVRSSMVVWQDLILARKSMIDIFCQLSKDNATDVFEDALKRSYEMIREAAQKQLNFAVATHYTQHETEFNAESLYATLKLAFNRLTHLDDSDKADLAGRTLDNFAHCTDQIASLSAELRADYLELEGRVWSNMVENCIDAPDFAAVLLENKYVRKAARKAGFAVPPNTDALVAFARARAFTLLNEARLLDAKTERNLMLAAHCDIVLGASEDNPKESTALDLDMKQYAETVMTCVLNVMQKDPVSAIEKFPRLLQLLELHPTTTERFVDLSRPVPPWTFLRWLPQMTALLDKPSASALLPVVTRVAEVYPAALYFPLSISSEQYVFSDDQASRQNRAEVAKLQKLACGSLSLLEKFKVELKRLTEPFHVFKDWFEQTATLIKAEFKNPEAILDAFAELKMYCLSDDSMGEVGLAFARSHAAKIYKVCGKDGSRLVSMTTSGLRDIAKCYTDIDKSKTLQSGGMVALKRYSPWLARFNARDHMEDLEMPGQYTGVEKPRPDEHIKISSFHSEVLVMGSMRRPKRLTIIGSDEVEYQWLVKGGEDLRLDQRVEEMFSTMNSIMRENGRCGDLALRTYKVIPMSTTLGMLEWVPNTKPLREVLTSMPGYSEEQSRAENRHDLFVRSFSKSGATPSYGELYGNMFKGASRSKVVEHLSHLASSEPYLSHWMQKLAASPEAFLTIRATFAKSLAALTICSYILGIGDRHLENFLIDMGTGELVGIDFGHAFGSATTVLPIPELVPFRLTRQLELALIPLGTSVLLENTMVNVLAAMREGKDVLLNVLNIFVKEPLMEWRKFALKQAQKQGKSASGLLASAETSLSAPEWYSQQKLDIAKRKLDGDNPAHIMAQELEWGHGTATWFKAARDILLATGSPSENRRAQAGPTCKSVKEQVECLIDQATDPNILGRMYIGWGAWS</sequence>
<dbReference type="EC" id="2.7.11.1" evidence="2"/>
<dbReference type="Pfam" id="PF19704">
    <property type="entry name" value="DNAPKcs_CC5"/>
    <property type="match status" value="2"/>
</dbReference>
<evidence type="ECO:0000256" key="10">
    <source>
        <dbReference type="ARBA" id="ARBA00023242"/>
    </source>
</evidence>
<evidence type="ECO:0000313" key="18">
    <source>
        <dbReference type="Proteomes" id="UP001212152"/>
    </source>
</evidence>
<keyword evidence="6" id="KW-0227">DNA damage</keyword>
<keyword evidence="5" id="KW-0547">Nucleotide-binding</keyword>
<dbReference type="GO" id="GO:0035556">
    <property type="term" value="P:intracellular signal transduction"/>
    <property type="evidence" value="ECO:0007669"/>
    <property type="project" value="UniProtKB-ARBA"/>
</dbReference>
<feature type="domain" description="FATC" evidence="16">
    <location>
        <begin position="3906"/>
        <end position="3938"/>
    </location>
</feature>
<dbReference type="PROSITE" id="PS00916">
    <property type="entry name" value="PI3_4_KINASE_2"/>
    <property type="match status" value="1"/>
</dbReference>
<dbReference type="InterPro" id="IPR014009">
    <property type="entry name" value="PIK_FAT"/>
</dbReference>
<keyword evidence="9" id="KW-0234">DNA repair</keyword>
<keyword evidence="10" id="KW-0539">Nucleus</keyword>
<dbReference type="GO" id="GO:0005524">
    <property type="term" value="F:ATP binding"/>
    <property type="evidence" value="ECO:0007669"/>
    <property type="project" value="UniProtKB-KW"/>
</dbReference>
<dbReference type="SMART" id="SM01344">
    <property type="entry name" value="NUC194"/>
    <property type="match status" value="1"/>
</dbReference>
<protein>
    <recommendedName>
        <fullName evidence="2">non-specific serine/threonine protein kinase</fullName>
        <ecNumber evidence="2">2.7.11.1</ecNumber>
    </recommendedName>
</protein>
<dbReference type="InterPro" id="IPR000403">
    <property type="entry name" value="PI3/4_kinase_cat_dom"/>
</dbReference>
<dbReference type="InterPro" id="IPR018936">
    <property type="entry name" value="PI3/4_kinase_CS"/>
</dbReference>
<dbReference type="PANTHER" id="PTHR11139:SF68">
    <property type="entry name" value="DNA-DEPENDENT PROTEIN KINASE CATALYTIC SUBUNIT"/>
    <property type="match status" value="1"/>
</dbReference>
<evidence type="ECO:0000256" key="12">
    <source>
        <dbReference type="ARBA" id="ARBA00048679"/>
    </source>
</evidence>
<evidence type="ECO:0000256" key="13">
    <source>
        <dbReference type="SAM" id="MobiDB-lite"/>
    </source>
</evidence>
<dbReference type="InterPro" id="IPR046804">
    <property type="entry name" value="DNA-PKcs_N"/>
</dbReference>
<dbReference type="GO" id="GO:0006303">
    <property type="term" value="P:double-strand break repair via nonhomologous end joining"/>
    <property type="evidence" value="ECO:0007669"/>
    <property type="project" value="InterPro"/>
</dbReference>
<keyword evidence="8" id="KW-0067">ATP-binding</keyword>
<dbReference type="Gene3D" id="3.30.1010.10">
    <property type="entry name" value="Phosphatidylinositol 3-kinase Catalytic Subunit, Chain A, domain 4"/>
    <property type="match status" value="1"/>
</dbReference>
<evidence type="ECO:0000259" key="14">
    <source>
        <dbReference type="PROSITE" id="PS50290"/>
    </source>
</evidence>
<evidence type="ECO:0000256" key="9">
    <source>
        <dbReference type="ARBA" id="ARBA00023204"/>
    </source>
</evidence>
<dbReference type="InterPro" id="IPR050517">
    <property type="entry name" value="DDR_Repair_Kinase"/>
</dbReference>
<keyword evidence="4" id="KW-0808">Transferase</keyword>
<evidence type="ECO:0000256" key="7">
    <source>
        <dbReference type="ARBA" id="ARBA00022777"/>
    </source>
</evidence>
<evidence type="ECO:0000256" key="6">
    <source>
        <dbReference type="ARBA" id="ARBA00022763"/>
    </source>
</evidence>
<dbReference type="PROSITE" id="PS50290">
    <property type="entry name" value="PI3_4_KINASE_3"/>
    <property type="match status" value="1"/>
</dbReference>
<keyword evidence="18" id="KW-1185">Reference proteome</keyword>
<name>A0AAD5TQI6_9FUNG</name>
<evidence type="ECO:0000259" key="15">
    <source>
        <dbReference type="PROSITE" id="PS51189"/>
    </source>
</evidence>
<accession>A0AAD5TQI6</accession>
<reference evidence="17" key="1">
    <citation type="submission" date="2020-05" db="EMBL/GenBank/DDBJ databases">
        <title>Phylogenomic resolution of chytrid fungi.</title>
        <authorList>
            <person name="Stajich J.E."/>
            <person name="Amses K."/>
            <person name="Simmons R."/>
            <person name="Seto K."/>
            <person name="Myers J."/>
            <person name="Bonds A."/>
            <person name="Quandt C.A."/>
            <person name="Barry K."/>
            <person name="Liu P."/>
            <person name="Grigoriev I."/>
            <person name="Longcore J.E."/>
            <person name="James T.Y."/>
        </authorList>
    </citation>
    <scope>NUCLEOTIDE SEQUENCE</scope>
    <source>
        <strain evidence="17">JEL0379</strain>
    </source>
</reference>
<keyword evidence="7" id="KW-0418">Kinase</keyword>
<dbReference type="GO" id="GO:0004677">
    <property type="term" value="F:DNA-dependent protein kinase activity"/>
    <property type="evidence" value="ECO:0007669"/>
    <property type="project" value="InterPro"/>
</dbReference>
<feature type="domain" description="FAT" evidence="15">
    <location>
        <begin position="2728"/>
        <end position="3345"/>
    </location>
</feature>
<comment type="catalytic activity">
    <reaction evidence="11">
        <text>L-threonyl-[protein] + ATP = O-phospho-L-threonyl-[protein] + ADP + H(+)</text>
        <dbReference type="Rhea" id="RHEA:46608"/>
        <dbReference type="Rhea" id="RHEA-COMP:11060"/>
        <dbReference type="Rhea" id="RHEA-COMP:11605"/>
        <dbReference type="ChEBI" id="CHEBI:15378"/>
        <dbReference type="ChEBI" id="CHEBI:30013"/>
        <dbReference type="ChEBI" id="CHEBI:30616"/>
        <dbReference type="ChEBI" id="CHEBI:61977"/>
        <dbReference type="ChEBI" id="CHEBI:456216"/>
        <dbReference type="EC" id="2.7.11.1"/>
    </reaction>
</comment>
<evidence type="ECO:0000256" key="2">
    <source>
        <dbReference type="ARBA" id="ARBA00012513"/>
    </source>
</evidence>
<comment type="subcellular location">
    <subcellularLocation>
        <location evidence="1">Nucleus</location>
    </subcellularLocation>
</comment>
<feature type="region of interest" description="Disordered" evidence="13">
    <location>
        <begin position="2566"/>
        <end position="2588"/>
    </location>
</feature>
<comment type="caution">
    <text evidence="17">The sequence shown here is derived from an EMBL/GenBank/DDBJ whole genome shotgun (WGS) entry which is preliminary data.</text>
</comment>
<organism evidence="17 18">
    <name type="scientific">Geranomyces variabilis</name>
    <dbReference type="NCBI Taxonomy" id="109894"/>
    <lineage>
        <taxon>Eukaryota</taxon>
        <taxon>Fungi</taxon>
        <taxon>Fungi incertae sedis</taxon>
        <taxon>Chytridiomycota</taxon>
        <taxon>Chytridiomycota incertae sedis</taxon>
        <taxon>Chytridiomycetes</taxon>
        <taxon>Spizellomycetales</taxon>
        <taxon>Powellomycetaceae</taxon>
        <taxon>Geranomyces</taxon>
    </lineage>
</organism>
<dbReference type="InterPro" id="IPR046803">
    <property type="entry name" value="DNAPKcs_CC1-2"/>
</dbReference>
<keyword evidence="3" id="KW-0723">Serine/threonine-protein kinase</keyword>
<dbReference type="SMART" id="SM00146">
    <property type="entry name" value="PI3Kc"/>
    <property type="match status" value="1"/>
</dbReference>
<dbReference type="Pfam" id="PF02260">
    <property type="entry name" value="FATC"/>
    <property type="match status" value="1"/>
</dbReference>
<dbReference type="InterPro" id="IPR045581">
    <property type="entry name" value="DNAPKcs_CC5"/>
</dbReference>
<dbReference type="Proteomes" id="UP001212152">
    <property type="component" value="Unassembled WGS sequence"/>
</dbReference>
<evidence type="ECO:0000256" key="5">
    <source>
        <dbReference type="ARBA" id="ARBA00022741"/>
    </source>
</evidence>
<dbReference type="InterPro" id="IPR037706">
    <property type="entry name" value="DNA-PK_dom"/>
</dbReference>
<dbReference type="PROSITE" id="PS51189">
    <property type="entry name" value="FAT"/>
    <property type="match status" value="1"/>
</dbReference>
<dbReference type="InterPro" id="IPR011989">
    <property type="entry name" value="ARM-like"/>
</dbReference>
<dbReference type="InterPro" id="IPR011009">
    <property type="entry name" value="Kinase-like_dom_sf"/>
</dbReference>
<dbReference type="Pfam" id="PF08163">
    <property type="entry name" value="DNAPKcs_CC3"/>
    <property type="match status" value="1"/>
</dbReference>
<dbReference type="PROSITE" id="PS51190">
    <property type="entry name" value="FATC"/>
    <property type="match status" value="1"/>
</dbReference>
<comment type="catalytic activity">
    <reaction evidence="12">
        <text>L-seryl-[protein] + ATP = O-phospho-L-seryl-[protein] + ADP + H(+)</text>
        <dbReference type="Rhea" id="RHEA:17989"/>
        <dbReference type="Rhea" id="RHEA-COMP:9863"/>
        <dbReference type="Rhea" id="RHEA-COMP:11604"/>
        <dbReference type="ChEBI" id="CHEBI:15378"/>
        <dbReference type="ChEBI" id="CHEBI:29999"/>
        <dbReference type="ChEBI" id="CHEBI:30616"/>
        <dbReference type="ChEBI" id="CHEBI:83421"/>
        <dbReference type="ChEBI" id="CHEBI:456216"/>
        <dbReference type="EC" id="2.7.11.1"/>
    </reaction>
</comment>
<evidence type="ECO:0000256" key="8">
    <source>
        <dbReference type="ARBA" id="ARBA00022840"/>
    </source>
</evidence>
<evidence type="ECO:0000256" key="1">
    <source>
        <dbReference type="ARBA" id="ARBA00004123"/>
    </source>
</evidence>
<dbReference type="Pfam" id="PF20500">
    <property type="entry name" value="DNA-PKcs_N"/>
    <property type="match status" value="1"/>
</dbReference>
<dbReference type="GO" id="GO:0005634">
    <property type="term" value="C:nucleus"/>
    <property type="evidence" value="ECO:0007669"/>
    <property type="project" value="UniProtKB-SubCell"/>
</dbReference>
<dbReference type="Pfam" id="PF00454">
    <property type="entry name" value="PI3_PI4_kinase"/>
    <property type="match status" value="1"/>
</dbReference>
<dbReference type="CDD" id="cd05172">
    <property type="entry name" value="PIKKc_DNA-PK"/>
    <property type="match status" value="1"/>
</dbReference>
<evidence type="ECO:0000313" key="17">
    <source>
        <dbReference type="EMBL" id="KAJ3184182.1"/>
    </source>
</evidence>
<dbReference type="InterPro" id="IPR003152">
    <property type="entry name" value="FATC_dom"/>
</dbReference>
<evidence type="ECO:0000259" key="16">
    <source>
        <dbReference type="PROSITE" id="PS51190"/>
    </source>
</evidence>
<dbReference type="GO" id="GO:0000723">
    <property type="term" value="P:telomere maintenance"/>
    <property type="evidence" value="ECO:0007669"/>
    <property type="project" value="TreeGrafter"/>
</dbReference>
<evidence type="ECO:0000256" key="11">
    <source>
        <dbReference type="ARBA" id="ARBA00047899"/>
    </source>
</evidence>
<dbReference type="InterPro" id="IPR012582">
    <property type="entry name" value="DNAPKcs_CC3"/>
</dbReference>